<dbReference type="PANTHER" id="PTHR40278:SF1">
    <property type="entry name" value="DNA UTILIZATION PROTEIN HOFN"/>
    <property type="match status" value="1"/>
</dbReference>
<dbReference type="InterPro" id="IPR052534">
    <property type="entry name" value="Extracell_DNA_Util/SecSys_Comp"/>
</dbReference>
<reference evidence="2 3" key="1">
    <citation type="submission" date="2018-06" db="EMBL/GenBank/DDBJ databases">
        <title>Comparative genomics of Bradyrhizobium nodulating Arachidis hypogaea.</title>
        <authorList>
            <person name="Li Y."/>
        </authorList>
    </citation>
    <scope>NUCLEOTIDE SEQUENCE [LARGE SCALE GENOMIC DNA]</scope>
    <source>
        <strain evidence="2 3">CCBAU 051107</strain>
    </source>
</reference>
<dbReference type="AlphaFoldDB" id="A0AAE7TJ56"/>
<evidence type="ECO:0000313" key="3">
    <source>
        <dbReference type="Proteomes" id="UP000594015"/>
    </source>
</evidence>
<keyword evidence="1" id="KW-1133">Transmembrane helix</keyword>
<organism evidence="2 3">
    <name type="scientific">Bradyrhizobium arachidis</name>
    <dbReference type="NCBI Taxonomy" id="858423"/>
    <lineage>
        <taxon>Bacteria</taxon>
        <taxon>Pseudomonadati</taxon>
        <taxon>Pseudomonadota</taxon>
        <taxon>Alphaproteobacteria</taxon>
        <taxon>Hyphomicrobiales</taxon>
        <taxon>Nitrobacteraceae</taxon>
        <taxon>Bradyrhizobium</taxon>
    </lineage>
</organism>
<protein>
    <recommendedName>
        <fullName evidence="4">General secretion pathway protein L</fullName>
    </recommendedName>
</protein>
<sequence>MARRDRPVDRRGAEMSVVSEITAALSLWIDSVAAVVSARLVNVKPVRRIEVAEDESGAFSMRLAPRTKVADGDLSPCRVDVSDGTVSGPLSPQWAAAVRGGVVELRLQPSRFVFRPIELPSRAAEFLDGIIRAQIDRITPWAPSEALFHWTPPQGIAGDRIETTVVATGRAAASSLVQAFSDLGAAGVEIVTGTPEHGRITVLDQRSGKQAENRRVRTALVAGLAATALLAMLSLGFGGFVADSYDAQQQRTQQRIAERRAVMRGNQAGSGGSPLDLLIRRKQGSPSSVLVIEALSALLPQDTYATEVRIEGDKLQIVGVTRDAPSLISILEQSPHFSSAGFFAPTTHATNESGERFHIEAKLKPYFGSGT</sequence>
<dbReference type="KEGG" id="barh:WN72_29220"/>
<dbReference type="Proteomes" id="UP000594015">
    <property type="component" value="Chromosome"/>
</dbReference>
<gene>
    <name evidence="2" type="ORF">WN72_29220</name>
</gene>
<evidence type="ECO:0000313" key="2">
    <source>
        <dbReference type="EMBL" id="QOZ69939.1"/>
    </source>
</evidence>
<dbReference type="PANTHER" id="PTHR40278">
    <property type="entry name" value="DNA UTILIZATION PROTEIN HOFN"/>
    <property type="match status" value="1"/>
</dbReference>
<name>A0AAE7TJ56_9BRAD</name>
<keyword evidence="1" id="KW-0812">Transmembrane</keyword>
<feature type="transmembrane region" description="Helical" evidence="1">
    <location>
        <begin position="219"/>
        <end position="242"/>
    </location>
</feature>
<proteinExistence type="predicted"/>
<dbReference type="Pfam" id="PF05137">
    <property type="entry name" value="PilN"/>
    <property type="match status" value="1"/>
</dbReference>
<accession>A0AAE7TJ56</accession>
<keyword evidence="1" id="KW-0472">Membrane</keyword>
<dbReference type="EMBL" id="CP030050">
    <property type="protein sequence ID" value="QOZ69939.1"/>
    <property type="molecule type" value="Genomic_DNA"/>
</dbReference>
<evidence type="ECO:0008006" key="4">
    <source>
        <dbReference type="Google" id="ProtNLM"/>
    </source>
</evidence>
<evidence type="ECO:0000256" key="1">
    <source>
        <dbReference type="SAM" id="Phobius"/>
    </source>
</evidence>
<dbReference type="InterPro" id="IPR007813">
    <property type="entry name" value="PilN"/>
</dbReference>